<dbReference type="PROSITE" id="PS50240">
    <property type="entry name" value="TRYPSIN_DOM"/>
    <property type="match status" value="1"/>
</dbReference>
<dbReference type="OrthoDB" id="7397769at2759"/>
<dbReference type="GeneID" id="118262118"/>
<dbReference type="Proteomes" id="UP000829999">
    <property type="component" value="Chromosome 20"/>
</dbReference>
<accession>A0A9R0CTT9</accession>
<dbReference type="GO" id="GO:0006508">
    <property type="term" value="P:proteolysis"/>
    <property type="evidence" value="ECO:0007669"/>
    <property type="project" value="InterPro"/>
</dbReference>
<protein>
    <submittedName>
        <fullName evidence="4 5">Uncharacterized protein LOC118262118</fullName>
    </submittedName>
</protein>
<gene>
    <name evidence="4 5" type="primary">LOC118262118</name>
</gene>
<organism evidence="3 4">
    <name type="scientific">Spodoptera frugiperda</name>
    <name type="common">Fall armyworm</name>
    <dbReference type="NCBI Taxonomy" id="7108"/>
    <lineage>
        <taxon>Eukaryota</taxon>
        <taxon>Metazoa</taxon>
        <taxon>Ecdysozoa</taxon>
        <taxon>Arthropoda</taxon>
        <taxon>Hexapoda</taxon>
        <taxon>Insecta</taxon>
        <taxon>Pterygota</taxon>
        <taxon>Neoptera</taxon>
        <taxon>Endopterygota</taxon>
        <taxon>Lepidoptera</taxon>
        <taxon>Glossata</taxon>
        <taxon>Ditrysia</taxon>
        <taxon>Noctuoidea</taxon>
        <taxon>Noctuidae</taxon>
        <taxon>Amphipyrinae</taxon>
        <taxon>Spodoptera</taxon>
    </lineage>
</organism>
<evidence type="ECO:0000313" key="3">
    <source>
        <dbReference type="Proteomes" id="UP000829999"/>
    </source>
</evidence>
<evidence type="ECO:0000313" key="4">
    <source>
        <dbReference type="RefSeq" id="XP_035429153.2"/>
    </source>
</evidence>
<dbReference type="Gene3D" id="2.40.10.10">
    <property type="entry name" value="Trypsin-like serine proteases"/>
    <property type="match status" value="1"/>
</dbReference>
<proteinExistence type="predicted"/>
<reference evidence="4 5" key="1">
    <citation type="submission" date="2025-04" db="UniProtKB">
        <authorList>
            <consortium name="RefSeq"/>
        </authorList>
    </citation>
    <scope>IDENTIFICATION</scope>
    <source>
        <tissue evidence="4 5">Whole larval tissue</tissue>
    </source>
</reference>
<dbReference type="RefSeq" id="XP_050557020.1">
    <property type="nucleotide sequence ID" value="XM_050701063.1"/>
</dbReference>
<evidence type="ECO:0000256" key="1">
    <source>
        <dbReference type="SAM" id="Phobius"/>
    </source>
</evidence>
<keyword evidence="1" id="KW-1133">Transmembrane helix</keyword>
<name>A0A9R0CTT9_SPOFR</name>
<dbReference type="AlphaFoldDB" id="A0A9R0CTT9"/>
<feature type="domain" description="Peptidase S1" evidence="2">
    <location>
        <begin position="471"/>
        <end position="746"/>
    </location>
</feature>
<dbReference type="RefSeq" id="XP_035429153.2">
    <property type="nucleotide sequence ID" value="XM_035573260.2"/>
</dbReference>
<keyword evidence="1" id="KW-0472">Membrane</keyword>
<keyword evidence="1" id="KW-0812">Transmembrane</keyword>
<dbReference type="SUPFAM" id="SSF50494">
    <property type="entry name" value="Trypsin-like serine proteases"/>
    <property type="match status" value="1"/>
</dbReference>
<sequence>MKAAKLQEIFLILCYIITQIAVEPVVSILSYENKNFLKIKQDPASFQLAFRNKKHAPDRYSNDTTPRGNTMMNAIRTSLNTPVGTSPNYNQIKNNNAYNNDKPISQYKKWQVGRVSRKQYEIINMLWRKTKIFNDVDSTTSSYRQRRNNGSERIVDNVPVFRPPLARLPARPSVSSTTRSFIEFYYLDETDDRLKDFPSKKLVQVPNRSKEQQQQVRNENHEFVLANSHMFSFRIDDNAYKRTKTTTRFSQPTNRMRRRKTRTHSSLTGFESLNSITPSFKLRLQRQQQQIKYDNLIPTKSSREIKMNVTVNTSTPTVAKNNGAIRTLVTNGFDNDTCPITTEDNMANENITSAHNNKILNTTPMEETTAYDKIKFFEMYDRHTSFPYYDQNGRLIDVDNTDILIRRNELNNNERKTLLEHVDQDISKEHNQPHKSKHSKKHIVETFKNDIQLQSDINSIPVVNNTVKAEILNDSDANTNTTQDVKQTKHSDLFEYKRSKHVDWTRYPFVAAYVYEPSQVHCDAAGISPHWLITSGSCLSRHHKNPSGEGRSAFVTYCGDSWWTPERVAYVKYSLVHPRYNPRDKTRRHLYNIGLIQVITSMASACSAWSSISMMSHQFVADEKGTLANAVGWGLDRFDSRYSSSDLPKSPLMSYENEVFSDSCPGNVGYSKAKRLAEDGGVKNVYCLALPPYAGEDSDPIHGGLLLVGGKLVALYLQEERRPWGDQSAQYTGIWRLVPWILDVARENDDVDAFTLDM</sequence>
<keyword evidence="3" id="KW-1185">Reference proteome</keyword>
<dbReference type="InterPro" id="IPR009003">
    <property type="entry name" value="Peptidase_S1_PA"/>
</dbReference>
<feature type="transmembrane region" description="Helical" evidence="1">
    <location>
        <begin position="9"/>
        <end position="31"/>
    </location>
</feature>
<evidence type="ECO:0000259" key="2">
    <source>
        <dbReference type="PROSITE" id="PS50240"/>
    </source>
</evidence>
<dbReference type="InterPro" id="IPR001254">
    <property type="entry name" value="Trypsin_dom"/>
</dbReference>
<dbReference type="InterPro" id="IPR043504">
    <property type="entry name" value="Peptidase_S1_PA_chymotrypsin"/>
</dbReference>
<dbReference type="GO" id="GO:0004252">
    <property type="term" value="F:serine-type endopeptidase activity"/>
    <property type="evidence" value="ECO:0007669"/>
    <property type="project" value="InterPro"/>
</dbReference>
<evidence type="ECO:0000313" key="5">
    <source>
        <dbReference type="RefSeq" id="XP_050557020.1"/>
    </source>
</evidence>